<dbReference type="SUPFAM" id="SSF52047">
    <property type="entry name" value="RNI-like"/>
    <property type="match status" value="1"/>
</dbReference>
<comment type="caution">
    <text evidence="1">The sequence shown here is derived from an EMBL/GenBank/DDBJ whole genome shotgun (WGS) entry which is preliminary data.</text>
</comment>
<dbReference type="InterPro" id="IPR032675">
    <property type="entry name" value="LRR_dom_sf"/>
</dbReference>
<evidence type="ECO:0000313" key="1">
    <source>
        <dbReference type="EMBL" id="GJF00006.1"/>
    </source>
</evidence>
<dbReference type="EMBL" id="BPQB01000129">
    <property type="protein sequence ID" value="GJF00006.1"/>
    <property type="molecule type" value="Genomic_DNA"/>
</dbReference>
<name>A0A9P3GVC8_9APHY</name>
<organism evidence="1 2">
    <name type="scientific">Phanerochaete sordida</name>
    <dbReference type="NCBI Taxonomy" id="48140"/>
    <lineage>
        <taxon>Eukaryota</taxon>
        <taxon>Fungi</taxon>
        <taxon>Dikarya</taxon>
        <taxon>Basidiomycota</taxon>
        <taxon>Agaricomycotina</taxon>
        <taxon>Agaricomycetes</taxon>
        <taxon>Polyporales</taxon>
        <taxon>Phanerochaetaceae</taxon>
        <taxon>Phanerochaete</taxon>
    </lineage>
</organism>
<dbReference type="AlphaFoldDB" id="A0A9P3GVC8"/>
<proteinExistence type="predicted"/>
<dbReference type="OrthoDB" id="2751407at2759"/>
<evidence type="ECO:0008006" key="3">
    <source>
        <dbReference type="Google" id="ProtNLM"/>
    </source>
</evidence>
<dbReference type="Gene3D" id="3.80.10.10">
    <property type="entry name" value="Ribonuclease Inhibitor"/>
    <property type="match status" value="1"/>
</dbReference>
<protein>
    <recommendedName>
        <fullName evidence="3">F-box domain-containing protein</fullName>
    </recommendedName>
</protein>
<keyword evidence="2" id="KW-1185">Reference proteome</keyword>
<dbReference type="Proteomes" id="UP000703269">
    <property type="component" value="Unassembled WGS sequence"/>
</dbReference>
<gene>
    <name evidence="1" type="ORF">PsYK624_162830</name>
</gene>
<sequence length="504" mass="57631">MSLRKSKSQSQIQKHGAVTMLNNDVIACAMEYLDLPELSRAMATCRALYDLGIPILLRDVQLVRSWRGHYQSRFALYRRHLLKNPARFALIRSLSCPVAALDDRIRTLFRALPRNFTSIRSLEVDMNVTEVDGYLASWVLSLENLRSLKLVHTTEYSPALMQLLQRMGSKLEELHIGTLPLIPTPTIFHPLQALAGSAHTLRSLSIQYYFQSGGPAIAPEDGLCFRAVEELSWTSAQNILVSDLVSTFPTLRKLCIKNPDFEFRYTVAPEDFDEDAFLQVRTYNRHVQNCSRMRWKLLERLEGDPITLWVLGLRCRVTQLRIGLDGIELSSKPGYTLAVLHDTWPEHLVLTASTRCSPAHLERILSFPSLRKLDLTFRLMESGDCSAKVHALLIEALQQMCGTNVRYLRITVELWLEVFTKMRGGSEVKRPQPKRAFPALWRAKVPQILEAFPALVELEIDIWKSHPFVWKRGHDEQRLDAKDSLDVYCRHEDPICPCAPSEES</sequence>
<reference evidence="1 2" key="1">
    <citation type="submission" date="2021-08" db="EMBL/GenBank/DDBJ databases">
        <title>Draft Genome Sequence of Phanerochaete sordida strain YK-624.</title>
        <authorList>
            <person name="Mori T."/>
            <person name="Dohra H."/>
            <person name="Suzuki T."/>
            <person name="Kawagishi H."/>
            <person name="Hirai H."/>
        </authorList>
    </citation>
    <scope>NUCLEOTIDE SEQUENCE [LARGE SCALE GENOMIC DNA]</scope>
    <source>
        <strain evidence="1 2">YK-624</strain>
    </source>
</reference>
<accession>A0A9P3GVC8</accession>
<evidence type="ECO:0000313" key="2">
    <source>
        <dbReference type="Proteomes" id="UP000703269"/>
    </source>
</evidence>